<organism evidence="1 2">
    <name type="scientific">Caenorhabditis briggsae</name>
    <dbReference type="NCBI Taxonomy" id="6238"/>
    <lineage>
        <taxon>Eukaryota</taxon>
        <taxon>Metazoa</taxon>
        <taxon>Ecdysozoa</taxon>
        <taxon>Nematoda</taxon>
        <taxon>Chromadorea</taxon>
        <taxon>Rhabditida</taxon>
        <taxon>Rhabditina</taxon>
        <taxon>Rhabditomorpha</taxon>
        <taxon>Rhabditoidea</taxon>
        <taxon>Rhabditidae</taxon>
        <taxon>Peloderinae</taxon>
        <taxon>Caenorhabditis</taxon>
    </lineage>
</organism>
<sequence length="55" mass="6228">MPDLMKNSLTIVMVTALVNRFQLNSECSKGFCEKTVITVVFAHVRSFNMCSNEQD</sequence>
<dbReference type="RefSeq" id="XP_045099819.1">
    <property type="nucleotide sequence ID" value="XM_045238893.1"/>
</dbReference>
<dbReference type="HOGENOM" id="CLU_3034362_0_0_1"/>
<protein>
    <submittedName>
        <fullName evidence="1">Protein CBG27452</fullName>
    </submittedName>
</protein>
<keyword evidence="2" id="KW-1185">Reference proteome</keyword>
<accession>B6IK29</accession>
<dbReference type="InParanoid" id="B6IK29"/>
<reference evidence="1 2" key="1">
    <citation type="journal article" date="2003" name="PLoS Biol.">
        <title>The genome sequence of Caenorhabditis briggsae: a platform for comparative genomics.</title>
        <authorList>
            <person name="Stein L.D."/>
            <person name="Bao Z."/>
            <person name="Blasiar D."/>
            <person name="Blumenthal T."/>
            <person name="Brent M.R."/>
            <person name="Chen N."/>
            <person name="Chinwalla A."/>
            <person name="Clarke L."/>
            <person name="Clee C."/>
            <person name="Coghlan A."/>
            <person name="Coulson A."/>
            <person name="D'Eustachio P."/>
            <person name="Fitch D.H."/>
            <person name="Fulton L.A."/>
            <person name="Fulton R.E."/>
            <person name="Griffiths-Jones S."/>
            <person name="Harris T.W."/>
            <person name="Hillier L.W."/>
            <person name="Kamath R."/>
            <person name="Kuwabara P.E."/>
            <person name="Mardis E.R."/>
            <person name="Marra M.A."/>
            <person name="Miner T.L."/>
            <person name="Minx P."/>
            <person name="Mullikin J.C."/>
            <person name="Plumb R.W."/>
            <person name="Rogers J."/>
            <person name="Schein J.E."/>
            <person name="Sohrmann M."/>
            <person name="Spieth J."/>
            <person name="Stajich J.E."/>
            <person name="Wei C."/>
            <person name="Willey D."/>
            <person name="Wilson R.K."/>
            <person name="Durbin R."/>
            <person name="Waterston R.H."/>
        </authorList>
    </citation>
    <scope>NUCLEOTIDE SEQUENCE [LARGE SCALE GENOMIC DNA]</scope>
    <source>
        <strain evidence="1 2">AF16</strain>
    </source>
</reference>
<evidence type="ECO:0000313" key="1">
    <source>
        <dbReference type="EMBL" id="CAS00259.1"/>
    </source>
</evidence>
<dbReference type="EMBL" id="HE600961">
    <property type="protein sequence ID" value="CAS00259.1"/>
    <property type="molecule type" value="Genomic_DNA"/>
</dbReference>
<dbReference type="GeneID" id="68918905"/>
<evidence type="ECO:0000313" key="2">
    <source>
        <dbReference type="Proteomes" id="UP000008549"/>
    </source>
</evidence>
<dbReference type="CTD" id="68918905"/>
<reference evidence="1 2" key="2">
    <citation type="journal article" date="2011" name="PLoS Genet.">
        <title>Caenorhabditis briggsae recombinant inbred line genotypes reveal inter-strain incompatibility and the evolution of recombination.</title>
        <authorList>
            <person name="Ross J.A."/>
            <person name="Koboldt D.C."/>
            <person name="Staisch J.E."/>
            <person name="Chamberlin H.M."/>
            <person name="Gupta B.P."/>
            <person name="Miller R.D."/>
            <person name="Baird S.E."/>
            <person name="Haag E.S."/>
        </authorList>
    </citation>
    <scope>NUCLEOTIDE SEQUENCE [LARGE SCALE GENOMIC DNA]</scope>
    <source>
        <strain evidence="1 2">AF16</strain>
    </source>
</reference>
<name>B6IK29_CAEBR</name>
<dbReference type="AlphaFoldDB" id="B6IK29"/>
<dbReference type="KEGG" id="cbr:CBG_27452"/>
<gene>
    <name evidence="1" type="ORF">CBG27452</name>
    <name evidence="1" type="ORF">CBG_27452</name>
</gene>
<dbReference type="Proteomes" id="UP000008549">
    <property type="component" value="Unassembled WGS sequence"/>
</dbReference>
<proteinExistence type="predicted"/>